<protein>
    <submittedName>
        <fullName evidence="1">Uncharacterized protein</fullName>
    </submittedName>
</protein>
<dbReference type="Proteomes" id="UP000284824">
    <property type="component" value="Unassembled WGS sequence"/>
</dbReference>
<name>A0A438MLU3_9ACTN</name>
<dbReference type="EMBL" id="SAUN01000001">
    <property type="protein sequence ID" value="RVX46728.1"/>
    <property type="molecule type" value="Genomic_DNA"/>
</dbReference>
<keyword evidence="2" id="KW-1185">Reference proteome</keyword>
<proteinExistence type="predicted"/>
<dbReference type="AlphaFoldDB" id="A0A438MLU3"/>
<evidence type="ECO:0000313" key="2">
    <source>
        <dbReference type="Proteomes" id="UP000284824"/>
    </source>
</evidence>
<organism evidence="1 2">
    <name type="scientific">Nonomuraea polychroma</name>
    <dbReference type="NCBI Taxonomy" id="46176"/>
    <lineage>
        <taxon>Bacteria</taxon>
        <taxon>Bacillati</taxon>
        <taxon>Actinomycetota</taxon>
        <taxon>Actinomycetes</taxon>
        <taxon>Streptosporangiales</taxon>
        <taxon>Streptosporangiaceae</taxon>
        <taxon>Nonomuraea</taxon>
    </lineage>
</organism>
<reference evidence="1 2" key="1">
    <citation type="submission" date="2019-01" db="EMBL/GenBank/DDBJ databases">
        <title>Sequencing the genomes of 1000 actinobacteria strains.</title>
        <authorList>
            <person name="Klenk H.-P."/>
        </authorList>
    </citation>
    <scope>NUCLEOTIDE SEQUENCE [LARGE SCALE GENOMIC DNA]</scope>
    <source>
        <strain evidence="1 2">DSM 43925</strain>
    </source>
</reference>
<evidence type="ECO:0000313" key="1">
    <source>
        <dbReference type="EMBL" id="RVX46728.1"/>
    </source>
</evidence>
<comment type="caution">
    <text evidence="1">The sequence shown here is derived from an EMBL/GenBank/DDBJ whole genome shotgun (WGS) entry which is preliminary data.</text>
</comment>
<accession>A0A438MLU3</accession>
<sequence length="39" mass="4314">MIGQGRLPIVGAYKDHDLYSGQALEAFTEDGEYAAIWVK</sequence>
<gene>
    <name evidence="1" type="ORF">EDD27_9628</name>
</gene>